<dbReference type="Proteomes" id="UP000004736">
    <property type="component" value="Unassembled WGS sequence"/>
</dbReference>
<name>C9LQY7_9FIRM</name>
<protein>
    <submittedName>
        <fullName evidence="1">Uncharacterized protein</fullName>
    </submittedName>
</protein>
<evidence type="ECO:0000313" key="2">
    <source>
        <dbReference type="Proteomes" id="UP000004736"/>
    </source>
</evidence>
<organism evidence="1 2">
    <name type="scientific">Dialister invisus DSM 15470</name>
    <dbReference type="NCBI Taxonomy" id="592028"/>
    <lineage>
        <taxon>Bacteria</taxon>
        <taxon>Bacillati</taxon>
        <taxon>Bacillota</taxon>
        <taxon>Negativicutes</taxon>
        <taxon>Veillonellales</taxon>
        <taxon>Veillonellaceae</taxon>
        <taxon>Dialister</taxon>
    </lineage>
</organism>
<comment type="caution">
    <text evidence="1">The sequence shown here is derived from an EMBL/GenBank/DDBJ whole genome shotgun (WGS) entry which is preliminary data.</text>
</comment>
<proteinExistence type="predicted"/>
<dbReference type="EMBL" id="ACIM02000001">
    <property type="protein sequence ID" value="EEW97972.1"/>
    <property type="molecule type" value="Genomic_DNA"/>
</dbReference>
<evidence type="ECO:0000313" key="1">
    <source>
        <dbReference type="EMBL" id="EEW97972.1"/>
    </source>
</evidence>
<gene>
    <name evidence="1" type="ORF">GCWU000321_01968</name>
</gene>
<reference evidence="1" key="1">
    <citation type="submission" date="2009-09" db="EMBL/GenBank/DDBJ databases">
        <authorList>
            <person name="Weinstock G."/>
            <person name="Sodergren E."/>
            <person name="Clifton S."/>
            <person name="Fulton L."/>
            <person name="Fulton B."/>
            <person name="Courtney L."/>
            <person name="Fronick C."/>
            <person name="Harrison M."/>
            <person name="Strong C."/>
            <person name="Farmer C."/>
            <person name="Delahaunty K."/>
            <person name="Markovic C."/>
            <person name="Hall O."/>
            <person name="Minx P."/>
            <person name="Tomlinson C."/>
            <person name="Mitreva M."/>
            <person name="Nelson J."/>
            <person name="Hou S."/>
            <person name="Wollam A."/>
            <person name="Pepin K.H."/>
            <person name="Johnson M."/>
            <person name="Bhonagiri V."/>
            <person name="Nash W.E."/>
            <person name="Warren W."/>
            <person name="Chinwalla A."/>
            <person name="Mardis E.R."/>
            <person name="Wilson R.K."/>
        </authorList>
    </citation>
    <scope>NUCLEOTIDE SEQUENCE [LARGE SCALE GENOMIC DNA]</scope>
    <source>
        <strain evidence="1">DSM 15470</strain>
    </source>
</reference>
<dbReference type="STRING" id="592028.GCWU000321_01968"/>
<sequence>MRLSGNFHEHLQLVPVFRKDAADDNLLAQRRKSILHRGAELIKNAVGKTRKTADRGINKTVARENIRQHTFCGICLLIRHEEKGGAPFFTGDIVAYFFTAAPRFACSRRAENKMESHEHPSCHFSNIFLFSIIKGKDKKGKYFTKTKEKYYFRKISARKRQFGY</sequence>
<keyword evidence="2" id="KW-1185">Reference proteome</keyword>
<accession>C9LQY7</accession>
<dbReference type="AlphaFoldDB" id="C9LQY7"/>
<dbReference type="HOGENOM" id="CLU_1616380_0_0_9"/>